<evidence type="ECO:0000256" key="2">
    <source>
        <dbReference type="ARBA" id="ARBA00022801"/>
    </source>
</evidence>
<protein>
    <submittedName>
        <fullName evidence="3">N-acetylglucosamine-6-phosphate deacetylase</fullName>
    </submittedName>
</protein>
<dbReference type="Gene3D" id="3.20.20.140">
    <property type="entry name" value="Metal-dependent hydrolases"/>
    <property type="match status" value="1"/>
</dbReference>
<gene>
    <name evidence="3" type="ORF">JQN70_12345</name>
</gene>
<accession>A0ABS2CMY2</accession>
<sequence>MTGLVDIHCHGAAGAELGDTADGSRAAVAHHAAAGTHRLVASLVSAPADDLVSRVATLAPLVADGTLAGIHLEGPFLSHGRRGAHDPAALALPDPALVERLAEAAALAGAPDALRHMTFAPELPGADPLVRTLVELGIRPSVGHTEADAATTARTLAEVAELQGAPALVTHLFNGMPPLHHRAGGPVAAALAAAARGEALLELITDGVHVAPEVVRMVFDTVGPQSVVLVSDAMAATGLGDGRYRLGGLEVEVTAGTARTTDTGSIAGSTSTLADCVRWCIEVAGIPEADVLTAATTTPLRALGLTG</sequence>
<evidence type="ECO:0000256" key="1">
    <source>
        <dbReference type="ARBA" id="ARBA00010716"/>
    </source>
</evidence>
<dbReference type="Proteomes" id="UP001430172">
    <property type="component" value="Unassembled WGS sequence"/>
</dbReference>
<dbReference type="EMBL" id="JAFDVD010000013">
    <property type="protein sequence ID" value="MBM6401183.1"/>
    <property type="molecule type" value="Genomic_DNA"/>
</dbReference>
<dbReference type="InterPro" id="IPR032466">
    <property type="entry name" value="Metal_Hydrolase"/>
</dbReference>
<name>A0ABS2CMY2_9MICO</name>
<dbReference type="PANTHER" id="PTHR11113:SF14">
    <property type="entry name" value="N-ACETYLGLUCOSAMINE-6-PHOSPHATE DEACETYLASE"/>
    <property type="match status" value="1"/>
</dbReference>
<dbReference type="PANTHER" id="PTHR11113">
    <property type="entry name" value="N-ACETYLGLUCOSAMINE-6-PHOSPHATE DEACETYLASE"/>
    <property type="match status" value="1"/>
</dbReference>
<dbReference type="SUPFAM" id="SSF51556">
    <property type="entry name" value="Metallo-dependent hydrolases"/>
    <property type="match status" value="1"/>
</dbReference>
<evidence type="ECO:0000313" key="4">
    <source>
        <dbReference type="Proteomes" id="UP001430172"/>
    </source>
</evidence>
<comment type="caution">
    <text evidence="3">The sequence shown here is derived from an EMBL/GenBank/DDBJ whole genome shotgun (WGS) entry which is preliminary data.</text>
</comment>
<proteinExistence type="inferred from homology"/>
<keyword evidence="4" id="KW-1185">Reference proteome</keyword>
<evidence type="ECO:0000313" key="3">
    <source>
        <dbReference type="EMBL" id="MBM6401183.1"/>
    </source>
</evidence>
<comment type="similarity">
    <text evidence="1">Belongs to the metallo-dependent hydrolases superfamily. NagA family.</text>
</comment>
<reference evidence="3" key="1">
    <citation type="submission" date="2021-02" db="EMBL/GenBank/DDBJ databases">
        <title>Phycicoccus sp. MQZ13P-5T, whole genome shotgun sequence.</title>
        <authorList>
            <person name="Tuo L."/>
        </authorList>
    </citation>
    <scope>NUCLEOTIDE SEQUENCE</scope>
    <source>
        <strain evidence="3">MQZ13P-5</strain>
    </source>
</reference>
<organism evidence="3 4">
    <name type="scientific">Phycicoccus sonneratiae</name>
    <dbReference type="NCBI Taxonomy" id="2807628"/>
    <lineage>
        <taxon>Bacteria</taxon>
        <taxon>Bacillati</taxon>
        <taxon>Actinomycetota</taxon>
        <taxon>Actinomycetes</taxon>
        <taxon>Micrococcales</taxon>
        <taxon>Intrasporangiaceae</taxon>
        <taxon>Phycicoccus</taxon>
    </lineage>
</organism>
<keyword evidence="2" id="KW-0378">Hydrolase</keyword>
<dbReference type="RefSeq" id="WP_204131655.1">
    <property type="nucleotide sequence ID" value="NZ_JAFDVD010000013.1"/>
</dbReference>